<dbReference type="SUPFAM" id="SSF81799">
    <property type="entry name" value="Putative methyltransferase TM0872, insert domain"/>
    <property type="match status" value="1"/>
</dbReference>
<dbReference type="Gene3D" id="1.10.150.170">
    <property type="entry name" value="Putative methyltransferase TM0872, insert domain"/>
    <property type="match status" value="1"/>
</dbReference>
<dbReference type="HAMAP" id="MF_01007">
    <property type="entry name" value="16SrRNA_methyltr_H"/>
    <property type="match status" value="1"/>
</dbReference>
<evidence type="ECO:0000256" key="5">
    <source>
        <dbReference type="ARBA" id="ARBA00022679"/>
    </source>
</evidence>
<dbReference type="EC" id="2.1.1.199" evidence="7"/>
<feature type="binding site" evidence="7">
    <location>
        <position position="53"/>
    </location>
    <ligand>
        <name>S-adenosyl-L-methionine</name>
        <dbReference type="ChEBI" id="CHEBI:59789"/>
    </ligand>
</feature>
<dbReference type="Pfam" id="PF01795">
    <property type="entry name" value="Methyltransf_5"/>
    <property type="match status" value="1"/>
</dbReference>
<dbReference type="PANTHER" id="PTHR11265:SF0">
    <property type="entry name" value="12S RRNA N4-METHYLCYTIDINE METHYLTRANSFERASE"/>
    <property type="match status" value="1"/>
</dbReference>
<dbReference type="PIRSF" id="PIRSF004486">
    <property type="entry name" value="MraW"/>
    <property type="match status" value="1"/>
</dbReference>
<evidence type="ECO:0000313" key="10">
    <source>
        <dbReference type="Proteomes" id="UP001484199"/>
    </source>
</evidence>
<gene>
    <name evidence="7" type="primary">rsmH</name>
    <name evidence="9" type="ORF">AshY1_00280</name>
</gene>
<sequence length="308" mass="35839">MSLVKHVPVLNKEIIEYLNINPQGIYVDANLGDGGHSESILNQIHEGFLYSFDWDYLAIEKCQKKFKNRKQICLIHNNFAYLKKELLERNISAIDGIVFDLGLSSSQIEDDNRGFSYLRDSFLDMRIDTQQKINAAYIVNTYSFLDLKKIFFLYGEEPKASLISREIIKRRPLRNTLELVSITDKFYPAYMNKKRGHSAKRIFQALRIEVNQELKNLEEALNQSLQLLNPNGRILVISFHSIEDRIVKHFFKKNSQCQIHPKIPILEEQLPPNPLRIINKKIIYPSKEEIKLNSRSASAKLRVASKNF</sequence>
<evidence type="ECO:0000256" key="6">
    <source>
        <dbReference type="ARBA" id="ARBA00022691"/>
    </source>
</evidence>
<keyword evidence="2 7" id="KW-0963">Cytoplasm</keyword>
<feature type="binding site" evidence="7">
    <location>
        <position position="100"/>
    </location>
    <ligand>
        <name>S-adenosyl-L-methionine</name>
        <dbReference type="ChEBI" id="CHEBI:59789"/>
    </ligand>
</feature>
<dbReference type="InterPro" id="IPR023397">
    <property type="entry name" value="SAM-dep_MeTrfase_MraW_recog"/>
</dbReference>
<feature type="binding site" evidence="7">
    <location>
        <begin position="34"/>
        <end position="36"/>
    </location>
    <ligand>
        <name>S-adenosyl-L-methionine</name>
        <dbReference type="ChEBI" id="CHEBI:59789"/>
    </ligand>
</feature>
<feature type="binding site" evidence="7">
    <location>
        <position position="107"/>
    </location>
    <ligand>
        <name>S-adenosyl-L-methionine</name>
        <dbReference type="ChEBI" id="CHEBI:59789"/>
    </ligand>
</feature>
<dbReference type="InterPro" id="IPR029063">
    <property type="entry name" value="SAM-dependent_MTases_sf"/>
</dbReference>
<dbReference type="Gene3D" id="3.40.50.150">
    <property type="entry name" value="Vaccinia Virus protein VP39"/>
    <property type="match status" value="1"/>
</dbReference>
<comment type="similarity">
    <text evidence="1 7">Belongs to the methyltransferase superfamily. RsmH family.</text>
</comment>
<evidence type="ECO:0000256" key="7">
    <source>
        <dbReference type="HAMAP-Rule" id="MF_01007"/>
    </source>
</evidence>
<dbReference type="Proteomes" id="UP001484199">
    <property type="component" value="Chromosome"/>
</dbReference>
<keyword evidence="8" id="KW-0175">Coiled coil</keyword>
<dbReference type="InterPro" id="IPR002903">
    <property type="entry name" value="RsmH"/>
</dbReference>
<feature type="binding site" evidence="7">
    <location>
        <position position="79"/>
    </location>
    <ligand>
        <name>S-adenosyl-L-methionine</name>
        <dbReference type="ChEBI" id="CHEBI:59789"/>
    </ligand>
</feature>
<keyword evidence="6 7" id="KW-0949">S-adenosyl-L-methionine</keyword>
<organism evidence="9 10">
    <name type="scientific">Ash yellows phytoplasma</name>
    <dbReference type="NCBI Taxonomy" id="35780"/>
    <lineage>
        <taxon>Bacteria</taxon>
        <taxon>Bacillati</taxon>
        <taxon>Mycoplasmatota</taxon>
        <taxon>Mollicutes</taxon>
        <taxon>Acholeplasmatales</taxon>
        <taxon>Acholeplasmataceae</taxon>
        <taxon>Candidatus Phytoplasma</taxon>
        <taxon>16SrVII (Ash yellows group)</taxon>
    </lineage>
</organism>
<keyword evidence="3 7" id="KW-0698">rRNA processing</keyword>
<feature type="coiled-coil region" evidence="8">
    <location>
        <begin position="200"/>
        <end position="227"/>
    </location>
</feature>
<accession>A0ABZ2U898</accession>
<dbReference type="RefSeq" id="WP_341266594.1">
    <property type="nucleotide sequence ID" value="NZ_CP146843.1"/>
</dbReference>
<evidence type="ECO:0000313" key="9">
    <source>
        <dbReference type="EMBL" id="WYY26184.1"/>
    </source>
</evidence>
<name>A0ABZ2U898_ASHYP</name>
<evidence type="ECO:0000256" key="1">
    <source>
        <dbReference type="ARBA" id="ARBA00010396"/>
    </source>
</evidence>
<comment type="subcellular location">
    <subcellularLocation>
        <location evidence="7">Cytoplasm</location>
    </subcellularLocation>
</comment>
<protein>
    <recommendedName>
        <fullName evidence="7">Ribosomal RNA small subunit methyltransferase H</fullName>
        <ecNumber evidence="7">2.1.1.199</ecNumber>
    </recommendedName>
    <alternativeName>
        <fullName evidence="7">16S rRNA m(4)C1402 methyltransferase</fullName>
    </alternativeName>
    <alternativeName>
        <fullName evidence="7">rRNA (cytosine-N(4)-)-methyltransferase RsmH</fullName>
    </alternativeName>
</protein>
<dbReference type="PANTHER" id="PTHR11265">
    <property type="entry name" value="S-ADENOSYL-METHYLTRANSFERASE MRAW"/>
    <property type="match status" value="1"/>
</dbReference>
<keyword evidence="10" id="KW-1185">Reference proteome</keyword>
<evidence type="ECO:0000256" key="2">
    <source>
        <dbReference type="ARBA" id="ARBA00022490"/>
    </source>
</evidence>
<keyword evidence="5 7" id="KW-0808">Transferase</keyword>
<evidence type="ECO:0000256" key="8">
    <source>
        <dbReference type="SAM" id="Coils"/>
    </source>
</evidence>
<dbReference type="SUPFAM" id="SSF53335">
    <property type="entry name" value="S-adenosyl-L-methionine-dependent methyltransferases"/>
    <property type="match status" value="1"/>
</dbReference>
<dbReference type="NCBIfam" id="TIGR00006">
    <property type="entry name" value="16S rRNA (cytosine(1402)-N(4))-methyltransferase RsmH"/>
    <property type="match status" value="1"/>
</dbReference>
<comment type="function">
    <text evidence="7">Specifically methylates the N4 position of cytidine in position 1402 (C1402) of 16S rRNA.</text>
</comment>
<evidence type="ECO:0000256" key="3">
    <source>
        <dbReference type="ARBA" id="ARBA00022552"/>
    </source>
</evidence>
<evidence type="ECO:0000256" key="4">
    <source>
        <dbReference type="ARBA" id="ARBA00022603"/>
    </source>
</evidence>
<reference evidence="9" key="1">
    <citation type="submission" date="2024-03" db="EMBL/GenBank/DDBJ databases">
        <title>The Complete Genome of 'Candidatus Phytoplasma fraxini' AshY1 from the Ash Yellows Group.</title>
        <authorList>
            <person name="Boehm J.W."/>
            <person name="Huettel B."/>
            <person name="Schneider B."/>
            <person name="Kube M."/>
        </authorList>
    </citation>
    <scope>NUCLEOTIDE SEQUENCE [LARGE SCALE GENOMIC DNA]</scope>
    <source>
        <strain evidence="9">AshY1</strain>
    </source>
</reference>
<comment type="catalytic activity">
    <reaction evidence="7">
        <text>cytidine(1402) in 16S rRNA + S-adenosyl-L-methionine = N(4)-methylcytidine(1402) in 16S rRNA + S-adenosyl-L-homocysteine + H(+)</text>
        <dbReference type="Rhea" id="RHEA:42928"/>
        <dbReference type="Rhea" id="RHEA-COMP:10286"/>
        <dbReference type="Rhea" id="RHEA-COMP:10287"/>
        <dbReference type="ChEBI" id="CHEBI:15378"/>
        <dbReference type="ChEBI" id="CHEBI:57856"/>
        <dbReference type="ChEBI" id="CHEBI:59789"/>
        <dbReference type="ChEBI" id="CHEBI:74506"/>
        <dbReference type="ChEBI" id="CHEBI:82748"/>
        <dbReference type="EC" id="2.1.1.199"/>
    </reaction>
</comment>
<keyword evidence="4 7" id="KW-0489">Methyltransferase</keyword>
<dbReference type="EMBL" id="CP146843">
    <property type="protein sequence ID" value="WYY26184.1"/>
    <property type="molecule type" value="Genomic_DNA"/>
</dbReference>
<proteinExistence type="inferred from homology"/>